<feature type="region of interest" description="Disordered" evidence="1">
    <location>
        <begin position="114"/>
        <end position="154"/>
    </location>
</feature>
<gene>
    <name evidence="2" type="ORF">SAMN05421507_106131</name>
</gene>
<dbReference type="AlphaFoldDB" id="A0A1H0R2Q0"/>
<dbReference type="Pfam" id="PF02575">
    <property type="entry name" value="YbaB_DNA_bd"/>
    <property type="match status" value="1"/>
</dbReference>
<dbReference type="SUPFAM" id="SSF82607">
    <property type="entry name" value="YbaB-like"/>
    <property type="match status" value="1"/>
</dbReference>
<proteinExistence type="predicted"/>
<dbReference type="GO" id="GO:0003677">
    <property type="term" value="F:DNA binding"/>
    <property type="evidence" value="ECO:0007669"/>
    <property type="project" value="UniProtKB-KW"/>
</dbReference>
<dbReference type="Proteomes" id="UP000199691">
    <property type="component" value="Unassembled WGS sequence"/>
</dbReference>
<name>A0A1H0R2Q0_9PSEU</name>
<dbReference type="EMBL" id="FNIX01000006">
    <property type="protein sequence ID" value="SDP23757.1"/>
    <property type="molecule type" value="Genomic_DNA"/>
</dbReference>
<accession>A0A1H0R2Q0</accession>
<evidence type="ECO:0000313" key="2">
    <source>
        <dbReference type="EMBL" id="SDP23757.1"/>
    </source>
</evidence>
<dbReference type="RefSeq" id="WP_090098407.1">
    <property type="nucleotide sequence ID" value="NZ_FNIX01000006.1"/>
</dbReference>
<evidence type="ECO:0000313" key="3">
    <source>
        <dbReference type="Proteomes" id="UP000199691"/>
    </source>
</evidence>
<keyword evidence="3" id="KW-1185">Reference proteome</keyword>
<evidence type="ECO:0000256" key="1">
    <source>
        <dbReference type="SAM" id="MobiDB-lite"/>
    </source>
</evidence>
<keyword evidence="2" id="KW-0238">DNA-binding</keyword>
<dbReference type="STRING" id="641025.SAMN05421507_106131"/>
<dbReference type="Gene3D" id="3.30.1310.10">
    <property type="entry name" value="Nucleoid-associated protein YbaB-like domain"/>
    <property type="match status" value="1"/>
</dbReference>
<sequence>MNPAGADPDAMMRQWNAQIQAKLRQADEMKQVANAVRVTQRSSDGSVSVTVDQNGVVSALDLTDAALRKQPAQLSAEILGVMRTAQAQIASRMQEAMAPIIGDDSATMGALMGGYQERFPEPPPGEPVAPPRPTGPADDDDFGGHNFARDDKGW</sequence>
<organism evidence="2 3">
    <name type="scientific">Lentzea jiangxiensis</name>
    <dbReference type="NCBI Taxonomy" id="641025"/>
    <lineage>
        <taxon>Bacteria</taxon>
        <taxon>Bacillati</taxon>
        <taxon>Actinomycetota</taxon>
        <taxon>Actinomycetes</taxon>
        <taxon>Pseudonocardiales</taxon>
        <taxon>Pseudonocardiaceae</taxon>
        <taxon>Lentzea</taxon>
    </lineage>
</organism>
<protein>
    <submittedName>
        <fullName evidence="2">YbaB/EbfC DNA-binding family protein</fullName>
    </submittedName>
</protein>
<feature type="compositionally biased region" description="Pro residues" evidence="1">
    <location>
        <begin position="121"/>
        <end position="134"/>
    </location>
</feature>
<reference evidence="3" key="1">
    <citation type="submission" date="2016-10" db="EMBL/GenBank/DDBJ databases">
        <authorList>
            <person name="Varghese N."/>
            <person name="Submissions S."/>
        </authorList>
    </citation>
    <scope>NUCLEOTIDE SEQUENCE [LARGE SCALE GENOMIC DNA]</scope>
    <source>
        <strain evidence="3">CGMCC 4.6609</strain>
    </source>
</reference>
<dbReference type="OrthoDB" id="3688950at2"/>
<dbReference type="InterPro" id="IPR036894">
    <property type="entry name" value="YbaB-like_sf"/>
</dbReference>
<dbReference type="InterPro" id="IPR004401">
    <property type="entry name" value="YbaB/EbfC"/>
</dbReference>